<comment type="subcellular location">
    <subcellularLocation>
        <location evidence="1">Secreted</location>
    </subcellularLocation>
</comment>
<dbReference type="SUPFAM" id="SSF51126">
    <property type="entry name" value="Pectin lyase-like"/>
    <property type="match status" value="6"/>
</dbReference>
<feature type="domain" description="SLH" evidence="6">
    <location>
        <begin position="2500"/>
        <end position="2563"/>
    </location>
</feature>
<feature type="chain" id="PRO_5046440180" evidence="5">
    <location>
        <begin position="22"/>
        <end position="2682"/>
    </location>
</feature>
<evidence type="ECO:0000256" key="2">
    <source>
        <dbReference type="ARBA" id="ARBA00022525"/>
    </source>
</evidence>
<dbReference type="InterPro" id="IPR052052">
    <property type="entry name" value="Polysaccharide_Lyase_9"/>
</dbReference>
<feature type="signal peptide" evidence="5">
    <location>
        <begin position="1"/>
        <end position="21"/>
    </location>
</feature>
<sequence>MKKTISVCLATILMVMSLISAVPQGIALADGAGGGTTYYVSTDGDDANSGTSDAPFKTFAKGGSQLQPGDTLLIKAGNYSEALVLNGLKGSADAPITIRGEAGTNITAGAYVNSPFWKNFALSVANSEYVNISNIRFTFSGTPETGDSYTVGVSGAKNVKLQNNHFAADGPAYAVFYLDTNNENLILDGNYVEGSDNAFYGYGIHDTTITNNIFTQWWTFHFESSTSTHNTISNNVFAGAGEHFYGGTYENSIITNNIFLGNPKMSLGTGNTVGYNSVTDGSLKTSATDVVGTAADTFVSATDYHLKEGSPSIDAGTEIGLPPVDRDGKTRIGPADIGAYTYGKFFYLDASAPSGGDGLSEATAFNNLSDAGAAIVPGATLLVKPGSYTGNLAITGTGAADTKSITIQKLGDGVASIDGGAGPAITLKDIANVNIAGLTLASRGNTALLVDGAMHSEISQSTVTSATYGIEITGHTQGSKFHNLAFQKPDQTGILLRNSTGNEIYNNIFDNTQGILNEGGSFTDTRIMNNVMISHGSEGANIVLKGTNNTGNTIANNIFRAEGPTAIATVSSAVYFNEPGTNNIVDYNLYDSTSTGLSNGAPENEPYSVYGDPKFVSDSDYHLQLGSAAIDKGRNVNAPALDRDGRIRFGATDIGAYEYVGNSTVFRVVGQSPQGNGIKIDSVINVTLSEKTSDNQGNISSNISVTTVVDGKTVNVPGSFSTADEGEGTKITFTPAAKLNYDSTYTVTVKKDLMSTNGNYLPADVAWQFSTEAFIMNEYYISPNGSDSNLGTIDSPKKTVSTSLIAKLKAGDTVYFREGTYNGIIVLQTFSGTADKPITFKSYQNEKVVLTSDHPDYIIYLGHSQHIRIEGLTFAPNASQNGSRGTALRIDNHTKGRQASSDIVVTGNSFENCGTAIATRDLVNVGFGDFEFSNNEIISDDGWGLYFQEVREKPGSYGKIFNNVIYGANRSLNLWGKSSNLLFYNNTFADKYDPAGGSGRYDLYPVQGTYDSAANPINISTDLVFKNNIFTKPIRTQLEGGKSIIDAAQNVVFDHNVYSIAGTQRVTYNGGGEGPVLTLAQLQSGTAWANQGRPLETNGKFGDVAFVDVLSDARIIFPTNPAIGTATTTIIPGVEAPATDINGNARAKNEAGAYAYDETFAFVGKNTGPADGSPLHPYPSIEAAVKAGAKSIQVMDGSYDADESIDMAASAGAGDVKVMPYNGEVTLNGELSIKGSAEKAISIERLTLVGNVALSGKRVTVSGNRIKGDLALSQADGAVVTGNVFAPKAADAVQLSGSVNSLITNNVISERQTAIRFAASSTANKIYNNTLYGNGQDAVFSGDSTGNIFKNNIFSTRLSSYANNEFDYNLYNADTIAKADLDAITADLHAVKAPAGFINAKAKDYRLYKLSPAVGAGITDNDTPAKDINGISRKNPPDIGAYAAVAVDVSYYVDAVNGDDSRAGTAEAPFKTIGVALQALRNGEGVVVKAGTYHENIALADRAGSEADSYVIKADGAVIVDGSITLEGATGVTLDGFMVNAGDGNTAVTLKASPKAALKNLTISQAKIGISALDSPELSLSKISISQVEKGIVLDGAGKVSPVTVSRTKVDQASVTAIEAANQVALNLTSSLITHSGKGVVGTGGSRFTLMNNTFYDNSGYSVQISGAEGNGDNPVIVNNIFSRSARGQGVFTRIDTSGSFFANYNLYDAAADEDIIRLNGSGQSLAEAAANGMETKGLLGAPMFKDASNGDFSLAKGSPAARKGTKSINVKAADDSQKELPAPSADYAGTPYSALGQDIGAYYSPYSMRTIHLAGDNAGSVNGDGSAEHPFRTFAQAINAADSGDTIIVHKGIYKGRYDINNKHGAPDAPIIIKASTNPNDPLDLVNAALPGPIFTGKTNYEDRNEEAKDEVMTKITNSSYLTFEGLNITGFRGAGIWAMDSDHLVLKNLKIWDIDTPQDITSGVEGLLISGTTDSLFKDIQIWDIGQTRKSQADHGAYIGHSSNLVFDGMKISNSPGGGIQFYAGDNYDIHSTDIVIKNSVFSESKYGLILVGIQDFTVTNNTFHNSWENDLYLDWNVRGNLFQNNVFYNDRTKEYDSVYGKVKPVIIGYQYNVIRTNPDQTKTHMVVDNTFRNNLYDYRKFPANAQFVADVMPIEQFIATENAAETNNRYTNMYNGKMSFKGSFQDAADDYVRAQQIFDDILDVKSGSASIDKGVSENAPTIDILGRSRVNAPDLGAYEYIPGGTNGGGNGNGNGNGGGSDNGSGNSSGAGSSNSGNNSNGGENSDTNDTNSTTLVQNGKLDESGAVHAEVTSDQLADLFGKAKEDARGTKAITLKVAKADGAVKYVQKLPVNALTQAKGDKRITIETPISTLTVPSNMLTPNSIGNAAKVELSIGRADKSKLSKELQAQIGDKPVIELILLGDGKPVAWNNSEAPVTVAMDYALPTYERVDVEYIVVWHVDDQGHVSAVPSGRYDHASGKITFTTTHFSKYAAAFVHKAFKDTAKYAWAEKQMNVLASKGIINGTSDTTFAPGANVTRADFIKLLVSGLGLTAKVDSNFSDVSPTDYYYESAGIAKKLGITGGIDGSRFNPRAYITRQDMMVMVHQALIAAGKLSENDETVDVLAKYSDTSKIAPYATGSVAALVKEGIVKGSGNRINPLGHATRAEIAALIYTVYNK</sequence>
<dbReference type="InterPro" id="IPR012334">
    <property type="entry name" value="Pectin_lyas_fold"/>
</dbReference>
<evidence type="ECO:0000256" key="3">
    <source>
        <dbReference type="ARBA" id="ARBA00022729"/>
    </source>
</evidence>
<comment type="caution">
    <text evidence="7">The sequence shown here is derived from an EMBL/GenBank/DDBJ whole genome shotgun (WGS) entry which is preliminary data.</text>
</comment>
<evidence type="ECO:0000256" key="5">
    <source>
        <dbReference type="SAM" id="SignalP"/>
    </source>
</evidence>
<dbReference type="Pfam" id="PF13229">
    <property type="entry name" value="Beta_helix"/>
    <property type="match status" value="3"/>
</dbReference>
<dbReference type="SMART" id="SM00710">
    <property type="entry name" value="PbH1"/>
    <property type="match status" value="23"/>
</dbReference>
<dbReference type="InterPro" id="IPR007742">
    <property type="entry name" value="NosD_dom"/>
</dbReference>
<dbReference type="Proteomes" id="UP001597262">
    <property type="component" value="Unassembled WGS sequence"/>
</dbReference>
<feature type="domain" description="SLH" evidence="6">
    <location>
        <begin position="2564"/>
        <end position="2622"/>
    </location>
</feature>
<accession>A0ABW3RT26</accession>
<dbReference type="PANTHER" id="PTHR40088">
    <property type="entry name" value="PECTATE LYASE (EUROFUNG)"/>
    <property type="match status" value="1"/>
</dbReference>
<proteinExistence type="predicted"/>
<dbReference type="RefSeq" id="WP_379315653.1">
    <property type="nucleotide sequence ID" value="NZ_JBHTLM010000001.1"/>
</dbReference>
<evidence type="ECO:0000256" key="1">
    <source>
        <dbReference type="ARBA" id="ARBA00004613"/>
    </source>
</evidence>
<keyword evidence="3 5" id="KW-0732">Signal</keyword>
<keyword evidence="8" id="KW-1185">Reference proteome</keyword>
<evidence type="ECO:0000313" key="8">
    <source>
        <dbReference type="Proteomes" id="UP001597262"/>
    </source>
</evidence>
<dbReference type="Pfam" id="PF00395">
    <property type="entry name" value="SLH"/>
    <property type="match status" value="3"/>
</dbReference>
<reference evidence="8" key="1">
    <citation type="journal article" date="2019" name="Int. J. Syst. Evol. Microbiol.">
        <title>The Global Catalogue of Microorganisms (GCM) 10K type strain sequencing project: providing services to taxonomists for standard genome sequencing and annotation.</title>
        <authorList>
            <consortium name="The Broad Institute Genomics Platform"/>
            <consortium name="The Broad Institute Genome Sequencing Center for Infectious Disease"/>
            <person name="Wu L."/>
            <person name="Ma J."/>
        </authorList>
    </citation>
    <scope>NUCLEOTIDE SEQUENCE [LARGE SCALE GENOMIC DNA]</scope>
    <source>
        <strain evidence="8">CCUG 59189</strain>
    </source>
</reference>
<dbReference type="PANTHER" id="PTHR40088:SF2">
    <property type="entry name" value="SECRETED SUGAR HYDROLASE"/>
    <property type="match status" value="1"/>
</dbReference>
<dbReference type="Gene3D" id="2.60.40.3710">
    <property type="match status" value="1"/>
</dbReference>
<evidence type="ECO:0000259" key="6">
    <source>
        <dbReference type="PROSITE" id="PS51272"/>
    </source>
</evidence>
<protein>
    <submittedName>
        <fullName evidence="7">Right-handed parallel beta-helix repeat-containing protein</fullName>
    </submittedName>
</protein>
<dbReference type="InterPro" id="IPR059226">
    <property type="entry name" value="Choice_anch_Q_dom"/>
</dbReference>
<dbReference type="Gene3D" id="2.160.20.10">
    <property type="entry name" value="Single-stranded right-handed beta-helix, Pectin lyase-like"/>
    <property type="match status" value="7"/>
</dbReference>
<dbReference type="InterPro" id="IPR011050">
    <property type="entry name" value="Pectin_lyase_fold/virulence"/>
</dbReference>
<dbReference type="Pfam" id="PF13205">
    <property type="entry name" value="Big_5"/>
    <property type="match status" value="1"/>
</dbReference>
<dbReference type="InterPro" id="IPR001119">
    <property type="entry name" value="SLH_dom"/>
</dbReference>
<evidence type="ECO:0000256" key="4">
    <source>
        <dbReference type="SAM" id="MobiDB-lite"/>
    </source>
</evidence>
<feature type="region of interest" description="Disordered" evidence="4">
    <location>
        <begin position="2252"/>
        <end position="2299"/>
    </location>
</feature>
<dbReference type="PROSITE" id="PS51272">
    <property type="entry name" value="SLH"/>
    <property type="match status" value="3"/>
</dbReference>
<gene>
    <name evidence="7" type="ORF">ACFQ3W_00875</name>
</gene>
<feature type="compositionally biased region" description="Low complexity" evidence="4">
    <location>
        <begin position="2272"/>
        <end position="2297"/>
    </location>
</feature>
<dbReference type="InterPro" id="IPR006626">
    <property type="entry name" value="PbH1"/>
</dbReference>
<dbReference type="EMBL" id="JBHTLM010000001">
    <property type="protein sequence ID" value="MFD1174860.1"/>
    <property type="molecule type" value="Genomic_DNA"/>
</dbReference>
<dbReference type="Pfam" id="PF05048">
    <property type="entry name" value="NosD"/>
    <property type="match status" value="2"/>
</dbReference>
<dbReference type="InterPro" id="IPR032812">
    <property type="entry name" value="SbsA_Ig"/>
</dbReference>
<feature type="domain" description="SLH" evidence="6">
    <location>
        <begin position="2628"/>
        <end position="2682"/>
    </location>
</feature>
<evidence type="ECO:0000313" key="7">
    <source>
        <dbReference type="EMBL" id="MFD1174860.1"/>
    </source>
</evidence>
<keyword evidence="2" id="KW-0964">Secreted</keyword>
<dbReference type="NCBIfam" id="NF041518">
    <property type="entry name" value="choice_anch_Q"/>
    <property type="match status" value="3"/>
</dbReference>
<organism evidence="7 8">
    <name type="scientific">Paenibacillus puldeungensis</name>
    <dbReference type="NCBI Taxonomy" id="696536"/>
    <lineage>
        <taxon>Bacteria</taxon>
        <taxon>Bacillati</taxon>
        <taxon>Bacillota</taxon>
        <taxon>Bacilli</taxon>
        <taxon>Bacillales</taxon>
        <taxon>Paenibacillaceae</taxon>
        <taxon>Paenibacillus</taxon>
    </lineage>
</organism>
<feature type="compositionally biased region" description="Gly residues" evidence="4">
    <location>
        <begin position="2252"/>
        <end position="2271"/>
    </location>
</feature>
<name>A0ABW3RT26_9BACL</name>
<dbReference type="InterPro" id="IPR039448">
    <property type="entry name" value="Beta_helix"/>
</dbReference>